<name>A0A7V8NNW8_9BACT</name>
<organism evidence="1 2">
    <name type="scientific">Candidatus Acidiferrum panamense</name>
    <dbReference type="NCBI Taxonomy" id="2741543"/>
    <lineage>
        <taxon>Bacteria</taxon>
        <taxon>Pseudomonadati</taxon>
        <taxon>Acidobacteriota</taxon>
        <taxon>Terriglobia</taxon>
        <taxon>Candidatus Acidiferrales</taxon>
        <taxon>Candidatus Acidiferrum</taxon>
    </lineage>
</organism>
<accession>A0A7V8NNW8</accession>
<sequence length="157" mass="17016">MATEQERNRGLGAYSTPGLAVPPETGPSAIHTVNPVVIFKLQNVDPPSVQYISQADRLAITAANSDPNITQLLINGRILRASDGQISPFNFTMNIGVTRAVTTQLYDLTEGYLLDLECLGNGGTNRGRCYIQARLVRGISPGFTEYSQLISDNFSRA</sequence>
<feature type="non-terminal residue" evidence="1">
    <location>
        <position position="157"/>
    </location>
</feature>
<evidence type="ECO:0000313" key="1">
    <source>
        <dbReference type="EMBL" id="MBA0084833.1"/>
    </source>
</evidence>
<keyword evidence="2" id="KW-1185">Reference proteome</keyword>
<proteinExistence type="predicted"/>
<dbReference type="AlphaFoldDB" id="A0A7V8NNW8"/>
<dbReference type="EMBL" id="JACDQQ010000729">
    <property type="protein sequence ID" value="MBA0084833.1"/>
    <property type="molecule type" value="Genomic_DNA"/>
</dbReference>
<dbReference type="Proteomes" id="UP000567293">
    <property type="component" value="Unassembled WGS sequence"/>
</dbReference>
<evidence type="ECO:0000313" key="2">
    <source>
        <dbReference type="Proteomes" id="UP000567293"/>
    </source>
</evidence>
<comment type="caution">
    <text evidence="1">The sequence shown here is derived from an EMBL/GenBank/DDBJ whole genome shotgun (WGS) entry which is preliminary data.</text>
</comment>
<reference evidence="1" key="1">
    <citation type="submission" date="2020-06" db="EMBL/GenBank/DDBJ databases">
        <title>Legume-microbial interactions unlock mineral nutrients during tropical forest succession.</title>
        <authorList>
            <person name="Epihov D.Z."/>
        </authorList>
    </citation>
    <scope>NUCLEOTIDE SEQUENCE [LARGE SCALE GENOMIC DNA]</scope>
    <source>
        <strain evidence="1">Pan2503</strain>
    </source>
</reference>
<gene>
    <name evidence="1" type="ORF">HRJ53_07550</name>
</gene>
<protein>
    <submittedName>
        <fullName evidence="1">Uncharacterized protein</fullName>
    </submittedName>
</protein>